<dbReference type="EnsemblMetazoa" id="GPPI027966-RA">
    <property type="protein sequence ID" value="GPPI027966-PA"/>
    <property type="gene ID" value="GPPI027966"/>
</dbReference>
<reference evidence="2" key="1">
    <citation type="submission" date="2015-01" db="EMBL/GenBank/DDBJ databases">
        <authorList>
            <person name="Aksoy S."/>
            <person name="Warren W."/>
            <person name="Wilson R.K."/>
        </authorList>
    </citation>
    <scope>NUCLEOTIDE SEQUENCE [LARGE SCALE GENOMIC DNA]</scope>
    <source>
        <strain evidence="2">IAEA</strain>
    </source>
</reference>
<name>A0A1B0BF10_9MUSC</name>
<evidence type="ECO:0000313" key="2">
    <source>
        <dbReference type="Proteomes" id="UP000092460"/>
    </source>
</evidence>
<proteinExistence type="predicted"/>
<keyword evidence="2" id="KW-1185">Reference proteome</keyword>
<dbReference type="EMBL" id="JXJN01013252">
    <property type="status" value="NOT_ANNOTATED_CDS"/>
    <property type="molecule type" value="Genomic_DNA"/>
</dbReference>
<dbReference type="VEuPathDB" id="VectorBase:GPPI027966"/>
<accession>A0A1B0BF10</accession>
<protein>
    <submittedName>
        <fullName evidence="1">Uncharacterized protein</fullName>
    </submittedName>
</protein>
<reference evidence="1" key="2">
    <citation type="submission" date="2020-05" db="UniProtKB">
        <authorList>
            <consortium name="EnsemblMetazoa"/>
        </authorList>
    </citation>
    <scope>IDENTIFICATION</scope>
    <source>
        <strain evidence="1">IAEA</strain>
    </source>
</reference>
<organism evidence="1 2">
    <name type="scientific">Glossina palpalis gambiensis</name>
    <dbReference type="NCBI Taxonomy" id="67801"/>
    <lineage>
        <taxon>Eukaryota</taxon>
        <taxon>Metazoa</taxon>
        <taxon>Ecdysozoa</taxon>
        <taxon>Arthropoda</taxon>
        <taxon>Hexapoda</taxon>
        <taxon>Insecta</taxon>
        <taxon>Pterygota</taxon>
        <taxon>Neoptera</taxon>
        <taxon>Endopterygota</taxon>
        <taxon>Diptera</taxon>
        <taxon>Brachycera</taxon>
        <taxon>Muscomorpha</taxon>
        <taxon>Hippoboscoidea</taxon>
        <taxon>Glossinidae</taxon>
        <taxon>Glossina</taxon>
    </lineage>
</organism>
<dbReference type="AlphaFoldDB" id="A0A1B0BF10"/>
<dbReference type="Proteomes" id="UP000092460">
    <property type="component" value="Unassembled WGS sequence"/>
</dbReference>
<evidence type="ECO:0000313" key="1">
    <source>
        <dbReference type="EnsemblMetazoa" id="GPPI027966-PA"/>
    </source>
</evidence>
<sequence>MKSASIVAFFWRRKNEGKDMILLHIHRINLKERKTETETEVVIQMPTKFFFNSTSPFALAASLEEIASLVGKNSSIMGLLTHCKCTYYCENTPLPEAMSSSSFKSLPRLERRTLLIASSCCKLSPFKYNREGFEDAHLSGILLVYEHKRLFEQFIQFVIKAVPLFIAFNQRRVRHSNRRPLYTLNKAISQSIALSNRTIWQIAAMLENETRRTLNYLRISLVNYCTDHSGLIQSSSLIAGHTLIY</sequence>